<keyword evidence="1" id="KW-1133">Transmembrane helix</keyword>
<proteinExistence type="predicted"/>
<keyword evidence="3" id="KW-1185">Reference proteome</keyword>
<keyword evidence="1" id="KW-0472">Membrane</keyword>
<feature type="transmembrane region" description="Helical" evidence="1">
    <location>
        <begin position="86"/>
        <end position="109"/>
    </location>
</feature>
<dbReference type="RefSeq" id="WP_013020508.1">
    <property type="nucleotide sequence ID" value="NC_013947.1"/>
</dbReference>
<organism evidence="2 3">
    <name type="scientific">Stackebrandtia nassauensis (strain DSM 44728 / CIP 108903 / NRRL B-16338 / NBRC 102104 / LLR-40K-21)</name>
    <dbReference type="NCBI Taxonomy" id="446470"/>
    <lineage>
        <taxon>Bacteria</taxon>
        <taxon>Bacillati</taxon>
        <taxon>Actinomycetota</taxon>
        <taxon>Actinomycetes</taxon>
        <taxon>Glycomycetales</taxon>
        <taxon>Glycomycetaceae</taxon>
        <taxon>Stackebrandtia</taxon>
    </lineage>
</organism>
<evidence type="ECO:0000256" key="1">
    <source>
        <dbReference type="SAM" id="Phobius"/>
    </source>
</evidence>
<dbReference type="KEGG" id="sna:Snas_5303"/>
<dbReference type="HOGENOM" id="CLU_1395555_0_0_11"/>
<sequence length="195" mass="20169">MTYPPQPGGYDPYNQQPGYSPHGYDPLPGYGYGYPGVTAPGPRPQVVTIAAMLIVLTVLANVGLGLVAGFGMIAPEEVTGQEVDKGGAITMGIVSILVGLAFIWCALGVLRGRSGARTATFILYGISSCCGGVLTIGAIGVVVEGTKATEGSDIFAIIIGAAFLVYLLVIVLLATPPSNRWFRHTAMARRAGLIA</sequence>
<dbReference type="OrthoDB" id="9972489at2"/>
<dbReference type="EMBL" id="CP001778">
    <property type="protein sequence ID" value="ADD44937.1"/>
    <property type="molecule type" value="Genomic_DNA"/>
</dbReference>
<protein>
    <submittedName>
        <fullName evidence="2">Uncharacterized protein</fullName>
    </submittedName>
</protein>
<keyword evidence="1" id="KW-0812">Transmembrane</keyword>
<reference evidence="2 3" key="1">
    <citation type="journal article" date="2009" name="Stand. Genomic Sci.">
        <title>Complete genome sequence of Stackebrandtia nassauensis type strain (LLR-40K-21).</title>
        <authorList>
            <person name="Munk C."/>
            <person name="Lapidus A."/>
            <person name="Copeland A."/>
            <person name="Jando M."/>
            <person name="Mayilraj S."/>
            <person name="Glavina Del Rio T."/>
            <person name="Nolan M."/>
            <person name="Chen F."/>
            <person name="Lucas S."/>
            <person name="Tice H."/>
            <person name="Cheng J.F."/>
            <person name="Han C."/>
            <person name="Detter J.C."/>
            <person name="Bruce D."/>
            <person name="Goodwin L."/>
            <person name="Chain P."/>
            <person name="Pitluck S."/>
            <person name="Goker M."/>
            <person name="Ovchinikova G."/>
            <person name="Pati A."/>
            <person name="Ivanova N."/>
            <person name="Mavromatis K."/>
            <person name="Chen A."/>
            <person name="Palaniappan K."/>
            <person name="Land M."/>
            <person name="Hauser L."/>
            <person name="Chang Y.J."/>
            <person name="Jeffries C.D."/>
            <person name="Bristow J."/>
            <person name="Eisen J.A."/>
            <person name="Markowitz V."/>
            <person name="Hugenholtz P."/>
            <person name="Kyrpides N.C."/>
            <person name="Klenk H.P."/>
        </authorList>
    </citation>
    <scope>NUCLEOTIDE SEQUENCE [LARGE SCALE GENOMIC DNA]</scope>
    <source>
        <strain evidence="3">DSM 44728 / CIP 108903 / NRRL B-16338 / NBRC 102104 / LLR-40K-21</strain>
    </source>
</reference>
<feature type="transmembrane region" description="Helical" evidence="1">
    <location>
        <begin position="121"/>
        <end position="142"/>
    </location>
</feature>
<dbReference type="AlphaFoldDB" id="D3PUR3"/>
<dbReference type="Proteomes" id="UP000000844">
    <property type="component" value="Chromosome"/>
</dbReference>
<evidence type="ECO:0000313" key="2">
    <source>
        <dbReference type="EMBL" id="ADD44937.1"/>
    </source>
</evidence>
<feature type="transmembrane region" description="Helical" evidence="1">
    <location>
        <begin position="49"/>
        <end position="74"/>
    </location>
</feature>
<accession>D3PUR3</accession>
<name>D3PUR3_STANL</name>
<gene>
    <name evidence="2" type="ordered locus">Snas_5303</name>
</gene>
<feature type="transmembrane region" description="Helical" evidence="1">
    <location>
        <begin position="154"/>
        <end position="174"/>
    </location>
</feature>
<evidence type="ECO:0000313" key="3">
    <source>
        <dbReference type="Proteomes" id="UP000000844"/>
    </source>
</evidence>